<evidence type="ECO:0000256" key="22">
    <source>
        <dbReference type="ARBA" id="ARBA00045018"/>
    </source>
</evidence>
<evidence type="ECO:0000256" key="14">
    <source>
        <dbReference type="ARBA" id="ARBA00044898"/>
    </source>
</evidence>
<evidence type="ECO:0000256" key="17">
    <source>
        <dbReference type="ARBA" id="ARBA00044903"/>
    </source>
</evidence>
<comment type="catalytic activity">
    <reaction evidence="17">
        <text>L-arginyl-glycine(out) = L-arginyl-glycine(in)</text>
        <dbReference type="Rhea" id="RHEA:79391"/>
        <dbReference type="ChEBI" id="CHEBI:229955"/>
    </reaction>
</comment>
<evidence type="ECO:0000256" key="10">
    <source>
        <dbReference type="ARBA" id="ARBA00044881"/>
    </source>
</evidence>
<dbReference type="InterPro" id="IPR011701">
    <property type="entry name" value="MFS"/>
</dbReference>
<evidence type="ECO:0000256" key="24">
    <source>
        <dbReference type="ARBA" id="ARBA00046376"/>
    </source>
</evidence>
<dbReference type="Pfam" id="PF07690">
    <property type="entry name" value="MFS_1"/>
    <property type="match status" value="1"/>
</dbReference>
<dbReference type="PANTHER" id="PTHR23512">
    <property type="entry name" value="MAJOR FACILITATOR SUPERFAMILY DOMAIN-CONTAINING PROTEIN 1"/>
    <property type="match status" value="1"/>
</dbReference>
<comment type="catalytic activity">
    <reaction evidence="13">
        <text>L-alpha-aminoacyl-L-lysine(out) = L-alpha-aminoacyl-L-lysine(in)</text>
        <dbReference type="Rhea" id="RHEA:79383"/>
        <dbReference type="ChEBI" id="CHEBI:229966"/>
    </reaction>
</comment>
<evidence type="ECO:0000256" key="20">
    <source>
        <dbReference type="ARBA" id="ARBA00044924"/>
    </source>
</evidence>
<comment type="catalytic activity">
    <reaction evidence="14">
        <text>L-aspartyl-L-lysine(out) = L-aspartyl-L-lysine(in)</text>
        <dbReference type="Rhea" id="RHEA:79411"/>
        <dbReference type="ChEBI" id="CHEBI:229953"/>
    </reaction>
</comment>
<dbReference type="Gene3D" id="1.20.1250.20">
    <property type="entry name" value="MFS general substrate transporter like domains"/>
    <property type="match status" value="2"/>
</dbReference>
<evidence type="ECO:0000256" key="5">
    <source>
        <dbReference type="ARBA" id="ARBA00022989"/>
    </source>
</evidence>
<evidence type="ECO:0000256" key="25">
    <source>
        <dbReference type="SAM" id="Phobius"/>
    </source>
</evidence>
<evidence type="ECO:0000256" key="12">
    <source>
        <dbReference type="ARBA" id="ARBA00044891"/>
    </source>
</evidence>
<protein>
    <recommendedName>
        <fullName evidence="21">Lysosomal dipeptide transporter MFSD1</fullName>
    </recommendedName>
    <alternativeName>
        <fullName evidence="22">Major facilitator superfamily domain-containing protein 1</fullName>
    </alternativeName>
</protein>
<feature type="transmembrane region" description="Helical" evidence="25">
    <location>
        <begin position="112"/>
        <end position="130"/>
    </location>
</feature>
<comment type="subunit">
    <text evidence="24">Homodimer. Interacts with lysosomal protein GLMP (via lumenal domain); the interaction starts while both proteins are still in the endoplasmic reticulum and is required for stabilization of MFSD1 in lysosomes but has no direct effect on its targeting to lysosomes or transporter activity.</text>
</comment>
<reference evidence="27 28" key="1">
    <citation type="submission" date="2020-07" db="EMBL/GenBank/DDBJ databases">
        <title>Genomic Encyclopedia of Type Strains, Phase IV (KMG-IV): sequencing the most valuable type-strain genomes for metagenomic binning, comparative biology and taxonomic classification.</title>
        <authorList>
            <person name="Goeker M."/>
        </authorList>
    </citation>
    <scope>NUCLEOTIDE SEQUENCE [LARGE SCALE GENOMIC DNA]</scope>
    <source>
        <strain evidence="27 28">DSM 17721</strain>
    </source>
</reference>
<feature type="transmembrane region" description="Helical" evidence="25">
    <location>
        <begin position="227"/>
        <end position="249"/>
    </location>
</feature>
<comment type="catalytic activity">
    <reaction evidence="8">
        <text>L-lysyl-L-alanine(out) = L-lysyl-L-alanine(in)</text>
        <dbReference type="Rhea" id="RHEA:79399"/>
        <dbReference type="ChEBI" id="CHEBI:229954"/>
    </reaction>
</comment>
<evidence type="ECO:0000256" key="9">
    <source>
        <dbReference type="ARBA" id="ARBA00044878"/>
    </source>
</evidence>
<comment type="catalytic activity">
    <reaction evidence="20">
        <text>L-lysyl-glycine(out) = L-lysyl-glycine(in)</text>
        <dbReference type="Rhea" id="RHEA:79407"/>
        <dbReference type="ChEBI" id="CHEBI:191202"/>
    </reaction>
</comment>
<evidence type="ECO:0000259" key="26">
    <source>
        <dbReference type="PROSITE" id="PS50850"/>
    </source>
</evidence>
<comment type="function">
    <text evidence="23">Lysosomal dipeptide uniporter that selectively exports lysine, arginine or histidine-containing dipeptides with a net positive charge from the lysosome lumen into the cytosol. Could play a role in a specific type of protein O-glycosylation indirectly regulating macrophages migration and tissue invasion. Also essential for liver homeostasis.</text>
</comment>
<organism evidence="27 28">
    <name type="scientific">Desulfosalsimonas propionicica</name>
    <dbReference type="NCBI Taxonomy" id="332175"/>
    <lineage>
        <taxon>Bacteria</taxon>
        <taxon>Pseudomonadati</taxon>
        <taxon>Thermodesulfobacteriota</taxon>
        <taxon>Desulfobacteria</taxon>
        <taxon>Desulfobacterales</taxon>
        <taxon>Desulfosalsimonadaceae</taxon>
        <taxon>Desulfosalsimonas</taxon>
    </lineage>
</organism>
<proteinExistence type="inferred from homology"/>
<dbReference type="RefSeq" id="WP_220128433.1">
    <property type="nucleotide sequence ID" value="NZ_JACDUS010000017.1"/>
</dbReference>
<dbReference type="PANTHER" id="PTHR23512:SF3">
    <property type="entry name" value="MAJOR FACILITATOR SUPERFAMILY DOMAIN-CONTAINING PROTEIN 1"/>
    <property type="match status" value="1"/>
</dbReference>
<feature type="domain" description="Major facilitator superfamily (MFS) profile" evidence="26">
    <location>
        <begin position="17"/>
        <end position="428"/>
    </location>
</feature>
<evidence type="ECO:0000256" key="19">
    <source>
        <dbReference type="ARBA" id="ARBA00044919"/>
    </source>
</evidence>
<comment type="subcellular location">
    <subcellularLocation>
        <location evidence="1">Lysosome membrane</location>
        <topology evidence="1">Multi-pass membrane protein</topology>
    </subcellularLocation>
</comment>
<feature type="transmembrane region" description="Helical" evidence="25">
    <location>
        <begin position="359"/>
        <end position="382"/>
    </location>
</feature>
<evidence type="ECO:0000256" key="15">
    <source>
        <dbReference type="ARBA" id="ARBA00044899"/>
    </source>
</evidence>
<evidence type="ECO:0000256" key="11">
    <source>
        <dbReference type="ARBA" id="ARBA00044884"/>
    </source>
</evidence>
<comment type="caution">
    <text evidence="27">The sequence shown here is derived from an EMBL/GenBank/DDBJ whole genome shotgun (WGS) entry which is preliminary data.</text>
</comment>
<dbReference type="InterPro" id="IPR020846">
    <property type="entry name" value="MFS_dom"/>
</dbReference>
<feature type="transmembrane region" description="Helical" evidence="25">
    <location>
        <begin position="324"/>
        <end position="347"/>
    </location>
</feature>
<dbReference type="GO" id="GO:0005765">
    <property type="term" value="C:lysosomal membrane"/>
    <property type="evidence" value="ECO:0007669"/>
    <property type="project" value="UniProtKB-SubCell"/>
</dbReference>
<comment type="catalytic activity">
    <reaction evidence="18">
        <text>L-histidyl-L-alpha-amino acid(out) = L-histidyl-L-alpha-amino acid(in)</text>
        <dbReference type="Rhea" id="RHEA:79379"/>
        <dbReference type="ChEBI" id="CHEBI:229964"/>
    </reaction>
</comment>
<keyword evidence="7" id="KW-0458">Lysosome</keyword>
<evidence type="ECO:0000313" key="27">
    <source>
        <dbReference type="EMBL" id="MBA2883128.1"/>
    </source>
</evidence>
<keyword evidence="6 25" id="KW-0472">Membrane</keyword>
<feature type="transmembrane region" description="Helical" evidence="25">
    <location>
        <begin position="300"/>
        <end position="318"/>
    </location>
</feature>
<evidence type="ECO:0000256" key="8">
    <source>
        <dbReference type="ARBA" id="ARBA00044876"/>
    </source>
</evidence>
<dbReference type="InterPro" id="IPR036259">
    <property type="entry name" value="MFS_trans_sf"/>
</dbReference>
<accession>A0A7W0HM96</accession>
<sequence>MNNASLRPPPLRLSWLIWAMAALFYLMAFFHRVAPAVMTNELMRDFDISAAALGQLSAFYFYSYVAMQIPTGILADTLGPRRLLAAGALIASLGTVLFAAAPGFLWAGLGRLLIGGSVAVAFVGLLKLAANWFAPRLFAAVTGMTLFFGIIGAVSAGPPLRMLINIYSWQSIMLGIAGGTVAIGAMIWLFVRDDPRSKGYANPAAPQQGPGGNTASRNIRKDVAEVFAARNTVLLFFIPAGIVGATLTFTGLWGVPYLATHYRISTADASMLTSALLVAWAVGGPVFGWMSDRLGRRKRLYLIGCSLCLAGWAILFFLPGMPVYALIAILLATGFCSGCMVVSFAFVKESVPLRLAGTVSGVINMGVMAGPMLLQPAVGWVLDKCWQGGMSEGVKIYSLAAYQKGFSLMLAWVAISLVLLFFTQETWCRQQA</sequence>
<comment type="catalytic activity">
    <reaction evidence="15">
        <text>L-arginyl-L-alpha-amino acid(out) = L-arginyl-L-alpha-amino acid(in)</text>
        <dbReference type="Rhea" id="RHEA:79371"/>
        <dbReference type="ChEBI" id="CHEBI:84315"/>
    </reaction>
</comment>
<feature type="transmembrane region" description="Helical" evidence="25">
    <location>
        <begin position="12"/>
        <end position="30"/>
    </location>
</feature>
<name>A0A7W0HM96_9BACT</name>
<dbReference type="InterPro" id="IPR052187">
    <property type="entry name" value="MFSD1"/>
</dbReference>
<evidence type="ECO:0000256" key="23">
    <source>
        <dbReference type="ARBA" id="ARBA00045709"/>
    </source>
</evidence>
<evidence type="ECO:0000313" key="28">
    <source>
        <dbReference type="Proteomes" id="UP000525298"/>
    </source>
</evidence>
<feature type="transmembrane region" description="Helical" evidence="25">
    <location>
        <begin position="269"/>
        <end position="288"/>
    </location>
</feature>
<evidence type="ECO:0000256" key="3">
    <source>
        <dbReference type="ARBA" id="ARBA00022448"/>
    </source>
</evidence>
<dbReference type="GO" id="GO:0022857">
    <property type="term" value="F:transmembrane transporter activity"/>
    <property type="evidence" value="ECO:0007669"/>
    <property type="project" value="InterPro"/>
</dbReference>
<evidence type="ECO:0000256" key="7">
    <source>
        <dbReference type="ARBA" id="ARBA00023228"/>
    </source>
</evidence>
<comment type="catalytic activity">
    <reaction evidence="9">
        <text>L-histidyl-glycine(out) = L-histidyl-glycine(in)</text>
        <dbReference type="Rhea" id="RHEA:79395"/>
        <dbReference type="ChEBI" id="CHEBI:229957"/>
    </reaction>
</comment>
<evidence type="ECO:0000256" key="18">
    <source>
        <dbReference type="ARBA" id="ARBA00044912"/>
    </source>
</evidence>
<comment type="similarity">
    <text evidence="2">Belongs to the major facilitator superfamily.</text>
</comment>
<dbReference type="PROSITE" id="PS50850">
    <property type="entry name" value="MFS"/>
    <property type="match status" value="1"/>
</dbReference>
<evidence type="ECO:0000256" key="21">
    <source>
        <dbReference type="ARBA" id="ARBA00044985"/>
    </source>
</evidence>
<feature type="transmembrane region" description="Helical" evidence="25">
    <location>
        <begin position="169"/>
        <end position="191"/>
    </location>
</feature>
<dbReference type="Proteomes" id="UP000525298">
    <property type="component" value="Unassembled WGS sequence"/>
</dbReference>
<dbReference type="AlphaFoldDB" id="A0A7W0HM96"/>
<dbReference type="EMBL" id="JACDUS010000017">
    <property type="protein sequence ID" value="MBA2883128.1"/>
    <property type="molecule type" value="Genomic_DNA"/>
</dbReference>
<keyword evidence="28" id="KW-1185">Reference proteome</keyword>
<evidence type="ECO:0000256" key="2">
    <source>
        <dbReference type="ARBA" id="ARBA00008335"/>
    </source>
</evidence>
<comment type="catalytic activity">
    <reaction evidence="19">
        <text>L-alanyl-L-lysine(out) = L-alanyl-L-lysine(in)</text>
        <dbReference type="Rhea" id="RHEA:79415"/>
        <dbReference type="ChEBI" id="CHEBI:192470"/>
    </reaction>
</comment>
<comment type="catalytic activity">
    <reaction evidence="10">
        <text>L-alpha-aminoacyl-L-arginine(out) = L-alpha-aminoacyl-L-arginine(in)</text>
        <dbReference type="Rhea" id="RHEA:79367"/>
        <dbReference type="ChEBI" id="CHEBI:229968"/>
    </reaction>
</comment>
<comment type="catalytic activity">
    <reaction evidence="16">
        <text>L-lysyl-L-lysine(out) = L-lysyl-L-lysine(in)</text>
        <dbReference type="Rhea" id="RHEA:79403"/>
        <dbReference type="ChEBI" id="CHEBI:229956"/>
    </reaction>
</comment>
<feature type="transmembrane region" description="Helical" evidence="25">
    <location>
        <begin position="50"/>
        <end position="71"/>
    </location>
</feature>
<comment type="catalytic activity">
    <reaction evidence="12">
        <text>L-lysyl-L-alpha-amino acid(out) = L-lysyl-L-alpha-amino acid(in)</text>
        <dbReference type="Rhea" id="RHEA:79387"/>
        <dbReference type="ChEBI" id="CHEBI:229965"/>
    </reaction>
</comment>
<evidence type="ECO:0000256" key="6">
    <source>
        <dbReference type="ARBA" id="ARBA00023136"/>
    </source>
</evidence>
<evidence type="ECO:0000256" key="16">
    <source>
        <dbReference type="ARBA" id="ARBA00044900"/>
    </source>
</evidence>
<feature type="transmembrane region" description="Helical" evidence="25">
    <location>
        <begin position="83"/>
        <end position="106"/>
    </location>
</feature>
<gene>
    <name evidence="27" type="ORF">HNR65_003489</name>
</gene>
<comment type="catalytic activity">
    <reaction evidence="11">
        <text>L-alpha-aminoacyl-L-histidine(out) = L-alpha-aminoacyl-L-histidine(in)</text>
        <dbReference type="Rhea" id="RHEA:79375"/>
        <dbReference type="ChEBI" id="CHEBI:229967"/>
    </reaction>
</comment>
<evidence type="ECO:0000256" key="4">
    <source>
        <dbReference type="ARBA" id="ARBA00022692"/>
    </source>
</evidence>
<feature type="transmembrane region" description="Helical" evidence="25">
    <location>
        <begin position="137"/>
        <end position="157"/>
    </location>
</feature>
<keyword evidence="3" id="KW-0813">Transport</keyword>
<dbReference type="SUPFAM" id="SSF103473">
    <property type="entry name" value="MFS general substrate transporter"/>
    <property type="match status" value="1"/>
</dbReference>
<evidence type="ECO:0000256" key="1">
    <source>
        <dbReference type="ARBA" id="ARBA00004155"/>
    </source>
</evidence>
<keyword evidence="4 25" id="KW-0812">Transmembrane</keyword>
<feature type="transmembrane region" description="Helical" evidence="25">
    <location>
        <begin position="402"/>
        <end position="422"/>
    </location>
</feature>
<keyword evidence="5 25" id="KW-1133">Transmembrane helix</keyword>
<evidence type="ECO:0000256" key="13">
    <source>
        <dbReference type="ARBA" id="ARBA00044893"/>
    </source>
</evidence>